<protein>
    <submittedName>
        <fullName evidence="2">Uncharacterized protein</fullName>
    </submittedName>
</protein>
<dbReference type="KEGG" id="bkw:BkAM31D_20060"/>
<dbReference type="EMBL" id="CP020814">
    <property type="protein sequence ID" value="ARK31950.1"/>
    <property type="molecule type" value="Genomic_DNA"/>
</dbReference>
<dbReference type="RefSeq" id="WP_066156536.1">
    <property type="nucleotide sequence ID" value="NZ_CP020814.1"/>
</dbReference>
<name>A0A1X9MHG3_9BACI</name>
<evidence type="ECO:0000256" key="1">
    <source>
        <dbReference type="SAM" id="Phobius"/>
    </source>
</evidence>
<evidence type="ECO:0000313" key="2">
    <source>
        <dbReference type="EMBL" id="ARK31950.1"/>
    </source>
</evidence>
<organism evidence="2 3">
    <name type="scientific">Halalkalibacter krulwichiae</name>
    <dbReference type="NCBI Taxonomy" id="199441"/>
    <lineage>
        <taxon>Bacteria</taxon>
        <taxon>Bacillati</taxon>
        <taxon>Bacillota</taxon>
        <taxon>Bacilli</taxon>
        <taxon>Bacillales</taxon>
        <taxon>Bacillaceae</taxon>
        <taxon>Halalkalibacter</taxon>
    </lineage>
</organism>
<accession>A0A1X9MHG3</accession>
<keyword evidence="1" id="KW-0472">Membrane</keyword>
<keyword evidence="1" id="KW-0812">Transmembrane</keyword>
<dbReference type="Proteomes" id="UP000193006">
    <property type="component" value="Chromosome"/>
</dbReference>
<keyword evidence="1" id="KW-1133">Transmembrane helix</keyword>
<keyword evidence="3" id="KW-1185">Reference proteome</keyword>
<gene>
    <name evidence="2" type="ORF">BkAM31D_20060</name>
</gene>
<evidence type="ECO:0000313" key="3">
    <source>
        <dbReference type="Proteomes" id="UP000193006"/>
    </source>
</evidence>
<proteinExistence type="predicted"/>
<dbReference type="STRING" id="199441.BkAM31D_20060"/>
<dbReference type="AlphaFoldDB" id="A0A1X9MHG3"/>
<reference evidence="2 3" key="1">
    <citation type="submission" date="2017-04" db="EMBL/GenBank/DDBJ databases">
        <title>Bacillus krulwichiae AM31D Genome sequencing and assembly.</title>
        <authorList>
            <person name="Krulwich T.A."/>
            <person name="Anastor L."/>
            <person name="Ehrlich R."/>
            <person name="Ehrlich G.D."/>
            <person name="Janto B."/>
        </authorList>
    </citation>
    <scope>NUCLEOTIDE SEQUENCE [LARGE SCALE GENOMIC DNA]</scope>
    <source>
        <strain evidence="2 3">AM31D</strain>
    </source>
</reference>
<sequence length="61" mass="6747">MDRFIFLMIACIIAGFALLRVSLNGTFLAGIEPITTIIGLITVILFSFVLIFNGVLVLFKR</sequence>
<feature type="transmembrane region" description="Helical" evidence="1">
    <location>
        <begin position="34"/>
        <end position="59"/>
    </location>
</feature>